<keyword evidence="3" id="KW-1185">Reference proteome</keyword>
<evidence type="ECO:0000256" key="1">
    <source>
        <dbReference type="SAM" id="Coils"/>
    </source>
</evidence>
<organism evidence="2 3">
    <name type="scientific">Tritrichomonas musculus</name>
    <dbReference type="NCBI Taxonomy" id="1915356"/>
    <lineage>
        <taxon>Eukaryota</taxon>
        <taxon>Metamonada</taxon>
        <taxon>Parabasalia</taxon>
        <taxon>Tritrichomonadida</taxon>
        <taxon>Tritrichomonadidae</taxon>
        <taxon>Tritrichomonas</taxon>
    </lineage>
</organism>
<feature type="coiled-coil region" evidence="1">
    <location>
        <begin position="1806"/>
        <end position="1833"/>
    </location>
</feature>
<accession>A0ABR2GR39</accession>
<dbReference type="EMBL" id="JAPFFF010000066">
    <property type="protein sequence ID" value="KAK8836393.1"/>
    <property type="molecule type" value="Genomic_DNA"/>
</dbReference>
<comment type="caution">
    <text evidence="2">The sequence shown here is derived from an EMBL/GenBank/DDBJ whole genome shotgun (WGS) entry which is preliminary data.</text>
</comment>
<proteinExistence type="predicted"/>
<gene>
    <name evidence="2" type="ORF">M9Y10_039736</name>
</gene>
<keyword evidence="1" id="KW-0175">Coiled coil</keyword>
<dbReference type="Proteomes" id="UP001470230">
    <property type="component" value="Unassembled WGS sequence"/>
</dbReference>
<reference evidence="2 3" key="1">
    <citation type="submission" date="2024-04" db="EMBL/GenBank/DDBJ databases">
        <title>Tritrichomonas musculus Genome.</title>
        <authorList>
            <person name="Alves-Ferreira E."/>
            <person name="Grigg M."/>
            <person name="Lorenzi H."/>
            <person name="Galac M."/>
        </authorList>
    </citation>
    <scope>NUCLEOTIDE SEQUENCE [LARGE SCALE GENOMIC DNA]</scope>
    <source>
        <strain evidence="2 3">EAF2021</strain>
    </source>
</reference>
<sequence>MSIALYSCKSKVANKLKSNEIEINIDDDKISFDNTNDPDKMVQFNCLYNKDEIATLIGTQGFTPEKFVDLPISSGYKLWRFNDKNFNTISNEGYCTTYKKLFELLNTSTTNLNSLLNKLGTNIDLLANGSLNIVGADDSQDVSTYKNLIAALNTNNENISGIISHIYEILASIDSFSVAEFLKTTLLKDEEMTSIILNTETNNYIPNQVSITKYKELVSEVEKLTICLTQILIVEPSNDLTYIEETKTKKDGPDELSLNPDQYIYTYSTKSKHVDTFTELINQLSISTSNIEKWITKIEQINTSGINPDSSVSLNTLKYIDNKNTIKEEKPTTLNNLITKLSENNNNIQTWISSKESNSEFNDYMTNLNEMELLVCMKNGDEFVFKKLKVHKDKSYTDALIESSIEGQFVDKDNNIKLDLNNLADINELEENKASVNMSLIDAIHVVFDTYKSLGLVIKHTFSLLNSWVLNPGAHFAINLTKLMWNNYFGPGLSYGIDEYGKLKKYVISWGEKNEFLPTPAEDDSEILKFLKDKTLATQEIAINTWKDLYDFFKTDNPGFYFAVGSMIYTLAVLSSDCVGNSELLEEDELPDRLEEIFTPSKYSIVDTIYKLIRKLNNHINNHPTSSGDSNFTVEPGLNDLFIRNSMITQITDTISNTECNILLLNIPEDKNEEFLRYNKEIFKVVLRKNVIYDQNGRYIKEFYIKTISNKVLCPVITYDQENDYCVVNNNSLIATRSIGPADENKLDGKYYIAFDKRLPFDPYILYMSGDLSIINQFSPTALKTDKAIKCSIIEADNALKLHKSDVHYFYKPSIITETEDYYKMVFYIEDDYVIPSNLEFVFKEYCFGNTWSLMWKQDDANINKGYWTGYNCQGCYNKRIITKCQTTCRLYGLTASTYALCTGVIIMVKDDELNNKLIELDDKGLMHSLWEKCTKQYKILLKDGTEKDAADYHFQFRISVDNNGKIFNNITYPNYSTLPIYCSCVEWQNYYKNPNEIINLIKTFNRAVIYLTLPDSSDSMRLTFRFGEEVNSTVDVYQYNKAKDCVCIAIIGEYDTIDRMPYKWSDSNIDTTKKDIELYLRKDLVDPLEEINWDSTTNAFKYIIDQQFYDIRPNPNAATTLYTDYNITSSRIITADNITTMRSDLNVLTNNFDVVSYDVKDITSKIDTLRSEMTEQQNKTQYLKSETDKLEIMAGVALAIGATGTLMGGLSLTETGISFGFNGINGSVRCIVESGSRWFGYANELPLHLLSRSIKTDLTPLIEWCNEDIKELTYEDNEDTSVPSVAGVFNICNNVVHAMKPTFKMLCNAINEINNEYISSNELVRDDTIDVVGKFVDGEVHLEAEDVITDGTIKARLMVQKVSEYNDVDYEENFVTINITGGTIEYQGLNNFPSCTLTDKTFVISNPNKLRVSGIQIKENTCLRHKVFTLNDLAYTCDIDALHKKIDVLNDFANSNNKELSNIINNYISKNELTREDVIDVIAETDGTTITLTAEDTISNGVVVFRIFIANNAQKNCYFKFDDGEITEYKGVVENITLGDVVIKPLARSEEFRAEWLNSYERNVNTITIQNTNTNKISGVIIQGNSCTRNMTFTTNDLAYTCDIDALNEKIDALAVNSHNNDAIMTTALNDFPTVDEVNAALDEIKNSMVNMDNLYTKEEADNKYALKTDIISTEKITQELSIATRFVNGTTNDEDKRTYITNLDRDLCNILMKSSLIVKGSCNNEDISGEYLYDSEDVEYYHYKKGENTLSIYYFYYGGTFRYNDNYDVNLESVSYSYKPDVYDEYCIPNMNFVKDNYALKSELDKVKEENVILKDTIAAMEARLAALENILTRINYTFSVPNSTSIRYQFEKPFDAYEATLYLKYHENKDNVVNEKEIKINISFNANITPMYEYQCEPNKIWLNNLEFPLSSSNLMVNPTANFILINTTFFTSNGILAEDNTKNEIHSLL</sequence>
<protein>
    <submittedName>
        <fullName evidence="2">Uncharacterized protein</fullName>
    </submittedName>
</protein>
<evidence type="ECO:0000313" key="2">
    <source>
        <dbReference type="EMBL" id="KAK8836393.1"/>
    </source>
</evidence>
<evidence type="ECO:0000313" key="3">
    <source>
        <dbReference type="Proteomes" id="UP001470230"/>
    </source>
</evidence>
<name>A0ABR2GR39_9EUKA</name>